<keyword evidence="3" id="KW-1185">Reference proteome</keyword>
<organism evidence="2 3">
    <name type="scientific">Candidatus Nitrotoga arctica</name>
    <dbReference type="NCBI Taxonomy" id="453162"/>
    <lineage>
        <taxon>Bacteria</taxon>
        <taxon>Pseudomonadati</taxon>
        <taxon>Pseudomonadota</taxon>
        <taxon>Betaproteobacteria</taxon>
        <taxon>Nitrosomonadales</taxon>
        <taxon>Gallionellaceae</taxon>
        <taxon>Candidatus Nitrotoga</taxon>
    </lineage>
</organism>
<accession>A0ABN8APH7</accession>
<reference evidence="2 3" key="1">
    <citation type="submission" date="2021-10" db="EMBL/GenBank/DDBJ databases">
        <authorList>
            <person name="Koch H."/>
        </authorList>
    </citation>
    <scope>NUCLEOTIDE SEQUENCE [LARGE SCALE GENOMIC DNA]</scope>
    <source>
        <strain evidence="2">6680</strain>
    </source>
</reference>
<gene>
    <name evidence="2" type="ORF">NTG6680_2361</name>
</gene>
<dbReference type="InterPro" id="IPR039022">
    <property type="entry name" value="KaiB-like"/>
</dbReference>
<name>A0ABN8APH7_9PROT</name>
<dbReference type="Gene3D" id="3.40.30.10">
    <property type="entry name" value="Glutaredoxin"/>
    <property type="match status" value="1"/>
</dbReference>
<feature type="domain" description="KaiB" evidence="1">
    <location>
        <begin position="10"/>
        <end position="91"/>
    </location>
</feature>
<dbReference type="PANTHER" id="PTHR41709:SF2">
    <property type="entry name" value="CIRCADIAN CLOCK PROTEIN KAIB2"/>
    <property type="match status" value="1"/>
</dbReference>
<evidence type="ECO:0000313" key="3">
    <source>
        <dbReference type="Proteomes" id="UP000839052"/>
    </source>
</evidence>
<dbReference type="EMBL" id="OU912926">
    <property type="protein sequence ID" value="CAG9933610.1"/>
    <property type="molecule type" value="Genomic_DNA"/>
</dbReference>
<dbReference type="RefSeq" id="WP_239797369.1">
    <property type="nucleotide sequence ID" value="NZ_OU912926.1"/>
</dbReference>
<dbReference type="SMART" id="SM01248">
    <property type="entry name" value="KaiB"/>
    <property type="match status" value="1"/>
</dbReference>
<dbReference type="PANTHER" id="PTHR41709">
    <property type="entry name" value="KAIB-LIKE PROTEIN 1"/>
    <property type="match status" value="1"/>
</dbReference>
<protein>
    <submittedName>
        <fullName evidence="2">KaiB-like protein 2</fullName>
    </submittedName>
</protein>
<dbReference type="SUPFAM" id="SSF52833">
    <property type="entry name" value="Thioredoxin-like"/>
    <property type="match status" value="1"/>
</dbReference>
<evidence type="ECO:0000313" key="2">
    <source>
        <dbReference type="EMBL" id="CAG9933610.1"/>
    </source>
</evidence>
<dbReference type="Pfam" id="PF07689">
    <property type="entry name" value="KaiB"/>
    <property type="match status" value="1"/>
</dbReference>
<dbReference type="InterPro" id="IPR011649">
    <property type="entry name" value="KaiB_domain"/>
</dbReference>
<dbReference type="Proteomes" id="UP000839052">
    <property type="component" value="Chromosome"/>
</dbReference>
<evidence type="ECO:0000259" key="1">
    <source>
        <dbReference type="SMART" id="SM01248"/>
    </source>
</evidence>
<dbReference type="CDD" id="cd02978">
    <property type="entry name" value="KaiB_like"/>
    <property type="match status" value="1"/>
</dbReference>
<proteinExistence type="predicted"/>
<dbReference type="InterPro" id="IPR036249">
    <property type="entry name" value="Thioredoxin-like_sf"/>
</dbReference>
<sequence length="96" mass="10556">MSPQTMFKFRLYVAGDAPNSAQAIANLTALCRAHLTNRHEIEIVDVFREPKRALIDGVFLTPTLIKLAPSPVQIIVGSLNHTQIVLRALNLEVVAP</sequence>